<dbReference type="InterPro" id="IPR044651">
    <property type="entry name" value="OTSB-like"/>
</dbReference>
<name>A0ABX7Q7G6_9BACT</name>
<dbReference type="Gene3D" id="3.30.70.1020">
    <property type="entry name" value="Trehalose-6-phosphate phosphatase related protein, domain 2"/>
    <property type="match status" value="1"/>
</dbReference>
<comment type="function">
    <text evidence="2">Removes the phosphate from trehalose 6-phosphate to produce free trehalose.</text>
</comment>
<evidence type="ECO:0000256" key="2">
    <source>
        <dbReference type="RuleBase" id="RU361117"/>
    </source>
</evidence>
<gene>
    <name evidence="3" type="primary">otsB</name>
    <name evidence="3" type="ORF">JZM60_10410</name>
</gene>
<dbReference type="EMBL" id="CP071382">
    <property type="protein sequence ID" value="QSV47397.1"/>
    <property type="molecule type" value="Genomic_DNA"/>
</dbReference>
<dbReference type="PANTHER" id="PTHR43768:SF3">
    <property type="entry name" value="TREHALOSE 6-PHOSPHATE PHOSPHATASE"/>
    <property type="match status" value="1"/>
</dbReference>
<dbReference type="Proteomes" id="UP000663651">
    <property type="component" value="Chromosome"/>
</dbReference>
<dbReference type="GO" id="GO:0004805">
    <property type="term" value="F:trehalose-phosphatase activity"/>
    <property type="evidence" value="ECO:0007669"/>
    <property type="project" value="UniProtKB-EC"/>
</dbReference>
<comment type="cofactor">
    <cofactor evidence="2">
        <name>Mg(2+)</name>
        <dbReference type="ChEBI" id="CHEBI:18420"/>
    </cofactor>
</comment>
<comment type="pathway">
    <text evidence="2">Glycan biosynthesis; trehalose biosynthesis.</text>
</comment>
<evidence type="ECO:0000313" key="4">
    <source>
        <dbReference type="Proteomes" id="UP000663651"/>
    </source>
</evidence>
<evidence type="ECO:0000256" key="1">
    <source>
        <dbReference type="ARBA" id="ARBA00022801"/>
    </source>
</evidence>
<dbReference type="NCBIfam" id="TIGR00685">
    <property type="entry name" value="T6PP"/>
    <property type="match status" value="1"/>
</dbReference>
<dbReference type="Pfam" id="PF02358">
    <property type="entry name" value="Trehalose_PPase"/>
    <property type="match status" value="1"/>
</dbReference>
<dbReference type="InterPro" id="IPR023214">
    <property type="entry name" value="HAD_sf"/>
</dbReference>
<dbReference type="InterPro" id="IPR036412">
    <property type="entry name" value="HAD-like_sf"/>
</dbReference>
<dbReference type="EC" id="3.1.3.12" evidence="2"/>
<dbReference type="Gene3D" id="3.40.50.1000">
    <property type="entry name" value="HAD superfamily/HAD-like"/>
    <property type="match status" value="1"/>
</dbReference>
<keyword evidence="2" id="KW-0460">Magnesium</keyword>
<keyword evidence="4" id="KW-1185">Reference proteome</keyword>
<dbReference type="SUPFAM" id="SSF56784">
    <property type="entry name" value="HAD-like"/>
    <property type="match status" value="1"/>
</dbReference>
<dbReference type="PANTHER" id="PTHR43768">
    <property type="entry name" value="TREHALOSE 6-PHOSPHATE PHOSPHATASE"/>
    <property type="match status" value="1"/>
</dbReference>
<sequence>MTYLFSDAGRAELRGAIDGETLFAFDLDGTLAPIVADPAGIMIPSGIKNGLLRLGRMAPVAVITGRSRADALAHLGFSPRFLVGNHGAEGLPGDGATEREFIRLCRGWIAQLQAILPDADGSGIYMEDKGATLSLHYRNAPDRELAHRKILEAVSRLDPEPRRISGKFVENVVPQGALHKGEALLRIMEHLGCRRALFAGDDVTDEDVFGLRDDRIFGIRVGMVEVSAARHFIHEQSEIGLLLDEIMAILETHPGENSP</sequence>
<proteinExistence type="inferred from homology"/>
<comment type="catalytic activity">
    <reaction evidence="2">
        <text>alpha,alpha-trehalose 6-phosphate + H2O = alpha,alpha-trehalose + phosphate</text>
        <dbReference type="Rhea" id="RHEA:23420"/>
        <dbReference type="ChEBI" id="CHEBI:15377"/>
        <dbReference type="ChEBI" id="CHEBI:16551"/>
        <dbReference type="ChEBI" id="CHEBI:43474"/>
        <dbReference type="ChEBI" id="CHEBI:58429"/>
        <dbReference type="EC" id="3.1.3.12"/>
    </reaction>
</comment>
<evidence type="ECO:0000313" key="3">
    <source>
        <dbReference type="EMBL" id="QSV47397.1"/>
    </source>
</evidence>
<protein>
    <recommendedName>
        <fullName evidence="2">Trehalose 6-phosphate phosphatase</fullName>
        <ecNumber evidence="2">3.1.3.12</ecNumber>
    </recommendedName>
</protein>
<organism evidence="3 4">
    <name type="scientific">Geobacter benzoatilyticus</name>
    <dbReference type="NCBI Taxonomy" id="2815309"/>
    <lineage>
        <taxon>Bacteria</taxon>
        <taxon>Pseudomonadati</taxon>
        <taxon>Thermodesulfobacteriota</taxon>
        <taxon>Desulfuromonadia</taxon>
        <taxon>Geobacterales</taxon>
        <taxon>Geobacteraceae</taxon>
        <taxon>Geobacter</taxon>
    </lineage>
</organism>
<comment type="similarity">
    <text evidence="2">Belongs to the trehalose phosphatase family.</text>
</comment>
<keyword evidence="2" id="KW-0479">Metal-binding</keyword>
<keyword evidence="1 2" id="KW-0378">Hydrolase</keyword>
<dbReference type="InterPro" id="IPR003337">
    <property type="entry name" value="Trehalose_PPase"/>
</dbReference>
<reference evidence="3 4" key="1">
    <citation type="submission" date="2021-03" db="EMBL/GenBank/DDBJ databases">
        <title>Geobacter metallireducens gen. nov. sp. nov., a microorganism capable of coupling the complete oxidation of organic compounds to the reduction of iron and other metals.</title>
        <authorList>
            <person name="Li Y."/>
        </authorList>
    </citation>
    <scope>NUCLEOTIDE SEQUENCE [LARGE SCALE GENOMIC DNA]</scope>
    <source>
        <strain evidence="3 4">Jerry-YX</strain>
    </source>
</reference>
<accession>A0ABX7Q7G6</accession>